<dbReference type="GO" id="GO:0061138">
    <property type="term" value="P:morphogenesis of a branching epithelium"/>
    <property type="evidence" value="ECO:0007669"/>
    <property type="project" value="InterPro"/>
</dbReference>
<dbReference type="InterPro" id="IPR011705">
    <property type="entry name" value="BACK"/>
</dbReference>
<evidence type="ECO:0000313" key="2">
    <source>
        <dbReference type="EMBL" id="CAL1533876.1"/>
    </source>
</evidence>
<dbReference type="Gene3D" id="3.30.710.10">
    <property type="entry name" value="Potassium Channel Kv1.1, Chain A"/>
    <property type="match status" value="2"/>
</dbReference>
<dbReference type="PANTHER" id="PTHR16064:SF3">
    <property type="entry name" value="BTB_POZ DOMAIN-CONTAINING PROTEIN 7"/>
    <property type="match status" value="1"/>
</dbReference>
<dbReference type="InterPro" id="IPR011333">
    <property type="entry name" value="SKP1/BTB/POZ_sf"/>
</dbReference>
<dbReference type="PANTHER" id="PTHR16064">
    <property type="entry name" value="BTB POZ DOMAIN CONTAINING 7"/>
    <property type="match status" value="1"/>
</dbReference>
<dbReference type="Proteomes" id="UP001497497">
    <property type="component" value="Unassembled WGS sequence"/>
</dbReference>
<dbReference type="Pfam" id="PF00651">
    <property type="entry name" value="BTB"/>
    <property type="match status" value="1"/>
</dbReference>
<dbReference type="InterPro" id="IPR042345">
    <property type="entry name" value="Btbd7"/>
</dbReference>
<dbReference type="Gene3D" id="1.25.40.420">
    <property type="match status" value="1"/>
</dbReference>
<evidence type="ECO:0000313" key="3">
    <source>
        <dbReference type="Proteomes" id="UP001497497"/>
    </source>
</evidence>
<dbReference type="Pfam" id="PF07707">
    <property type="entry name" value="BACK"/>
    <property type="match status" value="1"/>
</dbReference>
<comment type="caution">
    <text evidence="2">The sequence shown here is derived from an EMBL/GenBank/DDBJ whole genome shotgun (WGS) entry which is preliminary data.</text>
</comment>
<accession>A0AAV2HNH2</accession>
<dbReference type="InterPro" id="IPR047935">
    <property type="entry name" value="BTBD7_BTB_POZ_second"/>
</dbReference>
<dbReference type="EMBL" id="CAXITT010000154">
    <property type="protein sequence ID" value="CAL1533876.1"/>
    <property type="molecule type" value="Genomic_DNA"/>
</dbReference>
<feature type="domain" description="BTB" evidence="1">
    <location>
        <begin position="125"/>
        <end position="194"/>
    </location>
</feature>
<keyword evidence="3" id="KW-1185">Reference proteome</keyword>
<name>A0AAV2HNH2_LYMST</name>
<organism evidence="2 3">
    <name type="scientific">Lymnaea stagnalis</name>
    <name type="common">Great pond snail</name>
    <name type="synonym">Helix stagnalis</name>
    <dbReference type="NCBI Taxonomy" id="6523"/>
    <lineage>
        <taxon>Eukaryota</taxon>
        <taxon>Metazoa</taxon>
        <taxon>Spiralia</taxon>
        <taxon>Lophotrochozoa</taxon>
        <taxon>Mollusca</taxon>
        <taxon>Gastropoda</taxon>
        <taxon>Heterobranchia</taxon>
        <taxon>Euthyneura</taxon>
        <taxon>Panpulmonata</taxon>
        <taxon>Hygrophila</taxon>
        <taxon>Lymnaeoidea</taxon>
        <taxon>Lymnaeidae</taxon>
        <taxon>Lymnaea</taxon>
    </lineage>
</organism>
<dbReference type="CDD" id="cd18284">
    <property type="entry name" value="BTB2_POZ_BTBD7"/>
    <property type="match status" value="1"/>
</dbReference>
<protein>
    <recommendedName>
        <fullName evidence="1">BTB domain-containing protein</fullName>
    </recommendedName>
</protein>
<dbReference type="InterPro" id="IPR047936">
    <property type="entry name" value="BTBD7_BACK"/>
</dbReference>
<dbReference type="CDD" id="cd18489">
    <property type="entry name" value="BACK_BTBD7"/>
    <property type="match status" value="1"/>
</dbReference>
<dbReference type="PROSITE" id="PS50097">
    <property type="entry name" value="BTB"/>
    <property type="match status" value="2"/>
</dbReference>
<dbReference type="SMART" id="SM00225">
    <property type="entry name" value="BTB"/>
    <property type="match status" value="2"/>
</dbReference>
<dbReference type="SUPFAM" id="SSF54695">
    <property type="entry name" value="POZ domain"/>
    <property type="match status" value="2"/>
</dbReference>
<sequence>MGAQASVPDKIQAASRSTFARLSQAYTVSDNDQVCKEKRKKAASKFATLRKKLVRARRQSKSFDHAKAMRELLSTWPIDDVRILVQEYEASVALKELSFAASMARPPAHSLRYDLSRLYDCKFCTDVDLIFKNNCFPVHRAILSVRSPYFKKLLAQHPEYGAQVHVKLKTPGVDAELFSALLRYLYSDELPKESLEHSDLLGELAGEFGVPNALEHDMKQLLDSGELSDAILVFSTDSDNVEASSCHHVNGPCHCMAQSAYGPQKTSRFEFPCHRAIIASRSPFFRNLINRRAKSGEELTERTLRTPSRIILDESVIPRRYARVLLTALYQDTVDMGCVLRGSPSMCSLSEIQAMVSTGRCQMTVVDEAMELYQIGQFLDTQIISQGCEDIIIDKLTADTLMSVLSWSAEPHGSQWVHRQAMSFLTEEFSQIANVPVLLEMSKDFLKYVVSSDYLQCAEQDVLASVIRWGEHQLTKRIEEREPNLLSHTAHSVTKKGVKKRDLSDVELKELLAELLPLVRIEHILPPTNEILTNAVKRGLLEPICSHHEDVLLHRIGAWTGITKSGVFLKPRLFLPYYEEAKNFLEELLSQGHDSGSKVRAIHLSAIPDTLYMLDDQEASLPLTYSGSPVSTVDIIAGTIPVPDKATFAKMLEREQELQLSKSAQQAISLSCIEKRSIIKNVSILIQLRVVREFGLPDSAMEVLQNSQYYYTNSSHHCRHLHHHCPQNQHLNQQRQYHLSRNSIGNVPSSLPYRDIERDLFSERALREVMPDIALASSTLSQIHVYDETLELDIGDRSNERHATLYI</sequence>
<reference evidence="2 3" key="1">
    <citation type="submission" date="2024-04" db="EMBL/GenBank/DDBJ databases">
        <authorList>
            <consortium name="Genoscope - CEA"/>
            <person name="William W."/>
        </authorList>
    </citation>
    <scope>NUCLEOTIDE SEQUENCE [LARGE SCALE GENOMIC DNA]</scope>
</reference>
<proteinExistence type="predicted"/>
<evidence type="ECO:0000259" key="1">
    <source>
        <dbReference type="PROSITE" id="PS50097"/>
    </source>
</evidence>
<dbReference type="SMART" id="SM00875">
    <property type="entry name" value="BACK"/>
    <property type="match status" value="1"/>
</dbReference>
<feature type="domain" description="BTB" evidence="1">
    <location>
        <begin position="270"/>
        <end position="338"/>
    </location>
</feature>
<gene>
    <name evidence="2" type="ORF">GSLYS_00007836001</name>
</gene>
<dbReference type="AlphaFoldDB" id="A0AAV2HNH2"/>
<dbReference type="InterPro" id="IPR000210">
    <property type="entry name" value="BTB/POZ_dom"/>
</dbReference>